<comment type="caution">
    <text evidence="3">The sequence shown here is derived from an EMBL/GenBank/DDBJ whole genome shotgun (WGS) entry which is preliminary data.</text>
</comment>
<name>A0A4Z1CHR4_9GAMM</name>
<evidence type="ECO:0000313" key="4">
    <source>
        <dbReference type="Proteomes" id="UP000298325"/>
    </source>
</evidence>
<evidence type="ECO:0000313" key="3">
    <source>
        <dbReference type="EMBL" id="TGN40202.1"/>
    </source>
</evidence>
<dbReference type="AlphaFoldDB" id="A0A4Z1CHR4"/>
<keyword evidence="3" id="KW-0378">Hydrolase</keyword>
<dbReference type="Proteomes" id="UP000298325">
    <property type="component" value="Unassembled WGS sequence"/>
</dbReference>
<dbReference type="Pfam" id="PF02517">
    <property type="entry name" value="Rce1-like"/>
    <property type="match status" value="1"/>
</dbReference>
<feature type="transmembrane region" description="Helical" evidence="1">
    <location>
        <begin position="59"/>
        <end position="78"/>
    </location>
</feature>
<dbReference type="OrthoDB" id="9782250at2"/>
<sequence>MTGSFFFARQNVRTDSVSPDGLVWHDGSESTREMNQMPNSGEVSQTSAAWSSIEILRDWQFQAVMGAAIPVGFLWVAWIRPDAAALGAGVTTLLAFVVVFPLLEEFVFRGMIQRWLLNKSIGKRRYGPITLANLVTTVLFAIAHLPRGGLLLGSGVIVPSVCLGYFFERHQRLVSPIMMHMAFNLIVTVAVIVIGDG</sequence>
<feature type="transmembrane region" description="Helical" evidence="1">
    <location>
        <begin position="124"/>
        <end position="143"/>
    </location>
</feature>
<dbReference type="InterPro" id="IPR052710">
    <property type="entry name" value="CAAX_protease"/>
</dbReference>
<dbReference type="InterPro" id="IPR003675">
    <property type="entry name" value="Rce1/LyrA-like_dom"/>
</dbReference>
<evidence type="ECO:0000259" key="2">
    <source>
        <dbReference type="Pfam" id="PF02517"/>
    </source>
</evidence>
<feature type="transmembrane region" description="Helical" evidence="1">
    <location>
        <begin position="84"/>
        <end position="103"/>
    </location>
</feature>
<dbReference type="EMBL" id="SRPF01000002">
    <property type="protein sequence ID" value="TGN40202.1"/>
    <property type="molecule type" value="Genomic_DNA"/>
</dbReference>
<keyword evidence="1" id="KW-0812">Transmembrane</keyword>
<keyword evidence="1" id="KW-0472">Membrane</keyword>
<organism evidence="3 4">
    <name type="scientific">Marinobacter confluentis</name>
    <dbReference type="NCBI Taxonomy" id="1697557"/>
    <lineage>
        <taxon>Bacteria</taxon>
        <taxon>Pseudomonadati</taxon>
        <taxon>Pseudomonadota</taxon>
        <taxon>Gammaproteobacteria</taxon>
        <taxon>Pseudomonadales</taxon>
        <taxon>Marinobacteraceae</taxon>
        <taxon>Marinobacter</taxon>
    </lineage>
</organism>
<feature type="domain" description="CAAX prenyl protease 2/Lysostaphin resistance protein A-like" evidence="2">
    <location>
        <begin position="90"/>
        <end position="186"/>
    </location>
</feature>
<keyword evidence="3" id="KW-0645">Protease</keyword>
<dbReference type="GO" id="GO:0080120">
    <property type="term" value="P:CAAX-box protein maturation"/>
    <property type="evidence" value="ECO:0007669"/>
    <property type="project" value="UniProtKB-ARBA"/>
</dbReference>
<keyword evidence="1" id="KW-1133">Transmembrane helix</keyword>
<proteinExistence type="predicted"/>
<protein>
    <submittedName>
        <fullName evidence="3">JDVT-CTERM system CAAX-type protease</fullName>
    </submittedName>
</protein>
<accession>A0A4Z1CHR4</accession>
<evidence type="ECO:0000256" key="1">
    <source>
        <dbReference type="SAM" id="Phobius"/>
    </source>
</evidence>
<dbReference type="NCBIfam" id="NF033192">
    <property type="entry name" value="JDVT-CAAX"/>
    <property type="match status" value="1"/>
</dbReference>
<keyword evidence="4" id="KW-1185">Reference proteome</keyword>
<dbReference type="PANTHER" id="PTHR36435:SF1">
    <property type="entry name" value="CAAX AMINO TERMINAL PROTEASE FAMILY PROTEIN"/>
    <property type="match status" value="1"/>
</dbReference>
<feature type="transmembrane region" description="Helical" evidence="1">
    <location>
        <begin position="174"/>
        <end position="194"/>
    </location>
</feature>
<dbReference type="PANTHER" id="PTHR36435">
    <property type="entry name" value="SLR1288 PROTEIN"/>
    <property type="match status" value="1"/>
</dbReference>
<feature type="transmembrane region" description="Helical" evidence="1">
    <location>
        <begin position="149"/>
        <end position="167"/>
    </location>
</feature>
<reference evidence="3 4" key="1">
    <citation type="submission" date="2019-04" db="EMBL/GenBank/DDBJ databases">
        <authorList>
            <person name="Park S."/>
            <person name="Yoon J.-H."/>
        </authorList>
    </citation>
    <scope>NUCLEOTIDE SEQUENCE [LARGE SCALE GENOMIC DNA]</scope>
    <source>
        <strain evidence="3 4">HJM-18</strain>
    </source>
</reference>
<dbReference type="GO" id="GO:0006508">
    <property type="term" value="P:proteolysis"/>
    <property type="evidence" value="ECO:0007669"/>
    <property type="project" value="UniProtKB-KW"/>
</dbReference>
<gene>
    <name evidence="3" type="ORF">E5Q11_07910</name>
</gene>
<dbReference type="GO" id="GO:0004175">
    <property type="term" value="F:endopeptidase activity"/>
    <property type="evidence" value="ECO:0007669"/>
    <property type="project" value="UniProtKB-ARBA"/>
</dbReference>